<evidence type="ECO:0000313" key="3">
    <source>
        <dbReference type="Proteomes" id="UP000886595"/>
    </source>
</evidence>
<organism evidence="2 3">
    <name type="scientific">Brassica carinata</name>
    <name type="common">Ethiopian mustard</name>
    <name type="synonym">Abyssinian cabbage</name>
    <dbReference type="NCBI Taxonomy" id="52824"/>
    <lineage>
        <taxon>Eukaryota</taxon>
        <taxon>Viridiplantae</taxon>
        <taxon>Streptophyta</taxon>
        <taxon>Embryophyta</taxon>
        <taxon>Tracheophyta</taxon>
        <taxon>Spermatophyta</taxon>
        <taxon>Magnoliopsida</taxon>
        <taxon>eudicotyledons</taxon>
        <taxon>Gunneridae</taxon>
        <taxon>Pentapetalae</taxon>
        <taxon>rosids</taxon>
        <taxon>malvids</taxon>
        <taxon>Brassicales</taxon>
        <taxon>Brassicaceae</taxon>
        <taxon>Brassiceae</taxon>
        <taxon>Brassica</taxon>
    </lineage>
</organism>
<dbReference type="OrthoDB" id="681218at2759"/>
<feature type="region of interest" description="Disordered" evidence="1">
    <location>
        <begin position="144"/>
        <end position="166"/>
    </location>
</feature>
<dbReference type="EMBL" id="JAAMPC010000008">
    <property type="protein sequence ID" value="KAG2299469.1"/>
    <property type="molecule type" value="Genomic_DNA"/>
</dbReference>
<feature type="compositionally biased region" description="Polar residues" evidence="1">
    <location>
        <begin position="51"/>
        <end position="62"/>
    </location>
</feature>
<feature type="compositionally biased region" description="Basic and acidic residues" evidence="1">
    <location>
        <begin position="1"/>
        <end position="38"/>
    </location>
</feature>
<comment type="caution">
    <text evidence="2">The sequence shown here is derived from an EMBL/GenBank/DDBJ whole genome shotgun (WGS) entry which is preliminary data.</text>
</comment>
<accession>A0A8X7S8F5</accession>
<keyword evidence="3" id="KW-1185">Reference proteome</keyword>
<feature type="compositionally biased region" description="Polar residues" evidence="1">
    <location>
        <begin position="155"/>
        <end position="166"/>
    </location>
</feature>
<name>A0A8X7S8F5_BRACI</name>
<sequence length="166" mass="18898">MQRQQKEADEKLKRQAMDAKIKALNELKEDQSNAEKTRGQASTRIPEIRPKSNSSDNTNASRASRDDDFKVISDQWKMSEESYDISPYKCSDDEDEDKTTMTTCLTISLFLHGPVITHLFTPKLSCLNSKSNILPTVISQQNRDPDITFPAKSFRNITQGNEEQKP</sequence>
<evidence type="ECO:0000313" key="2">
    <source>
        <dbReference type="EMBL" id="KAG2299469.1"/>
    </source>
</evidence>
<gene>
    <name evidence="2" type="ORF">Bca52824_035941</name>
</gene>
<dbReference type="Proteomes" id="UP000886595">
    <property type="component" value="Unassembled WGS sequence"/>
</dbReference>
<protein>
    <submittedName>
        <fullName evidence="2">Uncharacterized protein</fullName>
    </submittedName>
</protein>
<reference evidence="2 3" key="1">
    <citation type="submission" date="2020-02" db="EMBL/GenBank/DDBJ databases">
        <authorList>
            <person name="Ma Q."/>
            <person name="Huang Y."/>
            <person name="Song X."/>
            <person name="Pei D."/>
        </authorList>
    </citation>
    <scope>NUCLEOTIDE SEQUENCE [LARGE SCALE GENOMIC DNA]</scope>
    <source>
        <strain evidence="2">Sxm20200214</strain>
        <tissue evidence="2">Leaf</tissue>
    </source>
</reference>
<evidence type="ECO:0000256" key="1">
    <source>
        <dbReference type="SAM" id="MobiDB-lite"/>
    </source>
</evidence>
<proteinExistence type="predicted"/>
<feature type="region of interest" description="Disordered" evidence="1">
    <location>
        <begin position="1"/>
        <end position="73"/>
    </location>
</feature>
<dbReference type="AlphaFoldDB" id="A0A8X7S8F5"/>